<dbReference type="SUPFAM" id="SSF51905">
    <property type="entry name" value="FAD/NAD(P)-binding domain"/>
    <property type="match status" value="1"/>
</dbReference>
<evidence type="ECO:0000256" key="5">
    <source>
        <dbReference type="ARBA" id="ARBA00022827"/>
    </source>
</evidence>
<evidence type="ECO:0000313" key="10">
    <source>
        <dbReference type="EMBL" id="MBI2876882.1"/>
    </source>
</evidence>
<reference evidence="10" key="1">
    <citation type="submission" date="2020-07" db="EMBL/GenBank/DDBJ databases">
        <title>Huge and variable diversity of episymbiotic CPR bacteria and DPANN archaea in groundwater ecosystems.</title>
        <authorList>
            <person name="He C.Y."/>
            <person name="Keren R."/>
            <person name="Whittaker M."/>
            <person name="Farag I.F."/>
            <person name="Doudna J."/>
            <person name="Cate J.H.D."/>
            <person name="Banfield J.F."/>
        </authorList>
    </citation>
    <scope>NUCLEOTIDE SEQUENCE</scope>
    <source>
        <strain evidence="10">NC_groundwater_672_Ag_B-0.1um_62_36</strain>
    </source>
</reference>
<dbReference type="NCBIfam" id="NF008899">
    <property type="entry name" value="PRK12266.1"/>
    <property type="match status" value="1"/>
</dbReference>
<dbReference type="Gene3D" id="3.50.50.60">
    <property type="entry name" value="FAD/NAD(P)-binding domain"/>
    <property type="match status" value="1"/>
</dbReference>
<keyword evidence="5" id="KW-0274">FAD</keyword>
<evidence type="ECO:0000259" key="8">
    <source>
        <dbReference type="Pfam" id="PF01266"/>
    </source>
</evidence>
<dbReference type="PROSITE" id="PS00978">
    <property type="entry name" value="FAD_G3PDH_2"/>
    <property type="match status" value="1"/>
</dbReference>
<dbReference type="InterPro" id="IPR038299">
    <property type="entry name" value="DAO_C_sf"/>
</dbReference>
<dbReference type="PROSITE" id="PS00977">
    <property type="entry name" value="FAD_G3PDH_1"/>
    <property type="match status" value="1"/>
</dbReference>
<comment type="caution">
    <text evidence="10">The sequence shown here is derived from an EMBL/GenBank/DDBJ whole genome shotgun (WGS) entry which is preliminary data.</text>
</comment>
<dbReference type="AlphaFoldDB" id="A0A932FX08"/>
<evidence type="ECO:0000256" key="7">
    <source>
        <dbReference type="RuleBase" id="RU361217"/>
    </source>
</evidence>
<evidence type="ECO:0000256" key="3">
    <source>
        <dbReference type="ARBA" id="ARBA00022630"/>
    </source>
</evidence>
<dbReference type="GO" id="GO:0046168">
    <property type="term" value="P:glycerol-3-phosphate catabolic process"/>
    <property type="evidence" value="ECO:0007669"/>
    <property type="project" value="TreeGrafter"/>
</dbReference>
<feature type="domain" description="FAD dependent oxidoreductase" evidence="8">
    <location>
        <begin position="22"/>
        <end position="380"/>
    </location>
</feature>
<dbReference type="Gene3D" id="3.30.9.10">
    <property type="entry name" value="D-Amino Acid Oxidase, subunit A, domain 2"/>
    <property type="match status" value="1"/>
</dbReference>
<dbReference type="EMBL" id="JACPRF010000251">
    <property type="protein sequence ID" value="MBI2876882.1"/>
    <property type="molecule type" value="Genomic_DNA"/>
</dbReference>
<dbReference type="PRINTS" id="PR01001">
    <property type="entry name" value="FADG3PDH"/>
</dbReference>
<evidence type="ECO:0000256" key="4">
    <source>
        <dbReference type="ARBA" id="ARBA00022798"/>
    </source>
</evidence>
<dbReference type="GO" id="GO:0006071">
    <property type="term" value="P:glycerol metabolic process"/>
    <property type="evidence" value="ECO:0007669"/>
    <property type="project" value="UniProtKB-KW"/>
</dbReference>
<comment type="catalytic activity">
    <reaction evidence="7">
        <text>a quinone + sn-glycerol 3-phosphate = dihydroxyacetone phosphate + a quinol</text>
        <dbReference type="Rhea" id="RHEA:18977"/>
        <dbReference type="ChEBI" id="CHEBI:24646"/>
        <dbReference type="ChEBI" id="CHEBI:57597"/>
        <dbReference type="ChEBI" id="CHEBI:57642"/>
        <dbReference type="ChEBI" id="CHEBI:132124"/>
        <dbReference type="EC" id="1.1.5.3"/>
    </reaction>
</comment>
<dbReference type="Proteomes" id="UP000769766">
    <property type="component" value="Unassembled WGS sequence"/>
</dbReference>
<protein>
    <recommendedName>
        <fullName evidence="7">Glycerol-3-phosphate dehydrogenase</fullName>
        <ecNumber evidence="7">1.1.5.3</ecNumber>
    </recommendedName>
</protein>
<keyword evidence="6 7" id="KW-0560">Oxidoreductase</keyword>
<dbReference type="InterPro" id="IPR031656">
    <property type="entry name" value="DAO_C"/>
</dbReference>
<organism evidence="10 11">
    <name type="scientific">Tectimicrobiota bacterium</name>
    <dbReference type="NCBI Taxonomy" id="2528274"/>
    <lineage>
        <taxon>Bacteria</taxon>
        <taxon>Pseudomonadati</taxon>
        <taxon>Nitrospinota/Tectimicrobiota group</taxon>
        <taxon>Candidatus Tectimicrobiota</taxon>
    </lineage>
</organism>
<dbReference type="EC" id="1.1.5.3" evidence="7"/>
<dbReference type="GO" id="GO:0009331">
    <property type="term" value="C:glycerol-3-phosphate dehydrogenase (FAD) complex"/>
    <property type="evidence" value="ECO:0007669"/>
    <property type="project" value="UniProtKB-UniRule"/>
</dbReference>
<dbReference type="InterPro" id="IPR036188">
    <property type="entry name" value="FAD/NAD-bd_sf"/>
</dbReference>
<evidence type="ECO:0000256" key="1">
    <source>
        <dbReference type="ARBA" id="ARBA00001974"/>
    </source>
</evidence>
<dbReference type="InterPro" id="IPR006076">
    <property type="entry name" value="FAD-dep_OxRdtase"/>
</dbReference>
<evidence type="ECO:0000259" key="9">
    <source>
        <dbReference type="Pfam" id="PF16901"/>
    </source>
</evidence>
<sequence length="554" mass="61606">MMEFSAATRAGNLGRLQAEEFDLLVIGGGITGAGIARDAALRGFRTALIEQGDYASGTSSRSSKLIHGGLRYLENLQFRLVFEASSERRVLRRIAPHLLRPLPFLLPIGRHRSPSYSKLRAGMWLYDALSLFRNIQLHRMLGPRELLQLEPWIRSQDLVGGARFYDCGVDDARLTLATILSAHQQGAVLVNQAQVCGLLKAKGKVRGVQVRDQIAGTELEVRARLVVNAAGPWSDRILQLDDPRSNHRLRPSKGIHLVISREKIGSRHAVVFTSHRDDRVMFVIPWGAYLLIGTTDTDYSGELDQVYADADDVAYVLGAFNRAFSDVRLTEEDILSTYAGLRPLAEGGASWSYRASREHQILESGSGLLSIIGGKLTTYRIMARQVVDGVARRLARESGVRPLRECETDRRPLAGGTLAGMHVLLAQEVERAVREQGIKAEGVAPYLIGTYGVDYGRILELVRTDPSLGRPIVPGLPYLWAEVPHAVRYEMALTLSDFMIRRTHLLFEEGRRGTEPASQVAALMARHLGWEAREMAAQVEGYRREVALTQRYKQ</sequence>
<evidence type="ECO:0000313" key="11">
    <source>
        <dbReference type="Proteomes" id="UP000769766"/>
    </source>
</evidence>
<dbReference type="Gene3D" id="1.10.8.870">
    <property type="entry name" value="Alpha-glycerophosphate oxidase, cap domain"/>
    <property type="match status" value="1"/>
</dbReference>
<gene>
    <name evidence="10" type="primary">glpD</name>
    <name evidence="10" type="ORF">HYY20_08375</name>
</gene>
<dbReference type="PANTHER" id="PTHR11985">
    <property type="entry name" value="GLYCEROL-3-PHOSPHATE DEHYDROGENASE"/>
    <property type="match status" value="1"/>
</dbReference>
<dbReference type="PANTHER" id="PTHR11985:SF35">
    <property type="entry name" value="ANAEROBIC GLYCEROL-3-PHOSPHATE DEHYDROGENASE SUBUNIT A"/>
    <property type="match status" value="1"/>
</dbReference>
<comment type="similarity">
    <text evidence="2 7">Belongs to the FAD-dependent glycerol-3-phosphate dehydrogenase family.</text>
</comment>
<proteinExistence type="inferred from homology"/>
<comment type="cofactor">
    <cofactor evidence="1 7">
        <name>FAD</name>
        <dbReference type="ChEBI" id="CHEBI:57692"/>
    </cofactor>
</comment>
<evidence type="ECO:0000256" key="2">
    <source>
        <dbReference type="ARBA" id="ARBA00007330"/>
    </source>
</evidence>
<accession>A0A932FX08</accession>
<dbReference type="GO" id="GO:0004368">
    <property type="term" value="F:glycerol-3-phosphate dehydrogenase (quinone) activity"/>
    <property type="evidence" value="ECO:0007669"/>
    <property type="project" value="UniProtKB-EC"/>
</dbReference>
<dbReference type="InterPro" id="IPR000447">
    <property type="entry name" value="G3P_DH_FAD-dep"/>
</dbReference>
<name>A0A932FX08_UNCTE</name>
<feature type="domain" description="Alpha-glycerophosphate oxidase C-terminal" evidence="9">
    <location>
        <begin position="406"/>
        <end position="533"/>
    </location>
</feature>
<dbReference type="Pfam" id="PF16901">
    <property type="entry name" value="DAO_C"/>
    <property type="match status" value="1"/>
</dbReference>
<keyword evidence="3 7" id="KW-0285">Flavoprotein</keyword>
<evidence type="ECO:0000256" key="6">
    <source>
        <dbReference type="ARBA" id="ARBA00023002"/>
    </source>
</evidence>
<keyword evidence="4" id="KW-0319">Glycerol metabolism</keyword>
<dbReference type="Pfam" id="PF01266">
    <property type="entry name" value="DAO"/>
    <property type="match status" value="1"/>
</dbReference>